<feature type="compositionally biased region" description="Polar residues" evidence="1">
    <location>
        <begin position="85"/>
        <end position="95"/>
    </location>
</feature>
<gene>
    <name evidence="2" type="ORF">Cantr_05849</name>
</gene>
<reference evidence="2 3" key="1">
    <citation type="submission" date="2018-06" db="EMBL/GenBank/DDBJ databases">
        <title>Whole genome sequencing of Candida tropicalis (genome annotated by CSBL at Korea University).</title>
        <authorList>
            <person name="Ahn J."/>
        </authorList>
    </citation>
    <scope>NUCLEOTIDE SEQUENCE [LARGE SCALE GENOMIC DNA]</scope>
    <source>
        <strain evidence="2 3">ATCC 20962</strain>
    </source>
</reference>
<comment type="caution">
    <text evidence="2">The sequence shown here is derived from an EMBL/GenBank/DDBJ whole genome shotgun (WGS) entry which is preliminary data.</text>
</comment>
<keyword evidence="3" id="KW-1185">Reference proteome</keyword>
<accession>A0A367XQZ3</accession>
<evidence type="ECO:0000313" key="3">
    <source>
        <dbReference type="Proteomes" id="UP000253472"/>
    </source>
</evidence>
<evidence type="ECO:0000256" key="1">
    <source>
        <dbReference type="SAM" id="MobiDB-lite"/>
    </source>
</evidence>
<proteinExistence type="predicted"/>
<sequence>MWDRFFQDLDLGMISTTSPDRGDSSTQPPCSSSWDILGVATQYPIKESLDNYEDLIDFYFSSSDECEDGDDGGGGGGQAHDETSQELATPVTTKPCTKRKESEIEIGSGSERSGPLCQDDCEKRQKRRRRAELDPGVKRSRNGSKTREDFPNARKNRKQTLLPNNCKPRILRHFACCHQRQQ</sequence>
<organism evidence="2 3">
    <name type="scientific">Candida viswanathii</name>
    <dbReference type="NCBI Taxonomy" id="5486"/>
    <lineage>
        <taxon>Eukaryota</taxon>
        <taxon>Fungi</taxon>
        <taxon>Dikarya</taxon>
        <taxon>Ascomycota</taxon>
        <taxon>Saccharomycotina</taxon>
        <taxon>Pichiomycetes</taxon>
        <taxon>Debaryomycetaceae</taxon>
        <taxon>Candida/Lodderomyces clade</taxon>
        <taxon>Candida</taxon>
    </lineage>
</organism>
<protein>
    <submittedName>
        <fullName evidence="2">Uncharacterized protein</fullName>
    </submittedName>
</protein>
<evidence type="ECO:0000313" key="2">
    <source>
        <dbReference type="EMBL" id="RCK56037.1"/>
    </source>
</evidence>
<feature type="region of interest" description="Disordered" evidence="1">
    <location>
        <begin position="63"/>
        <end position="164"/>
    </location>
</feature>
<dbReference type="AlphaFoldDB" id="A0A367XQZ3"/>
<dbReference type="Proteomes" id="UP000253472">
    <property type="component" value="Unassembled WGS sequence"/>
</dbReference>
<dbReference type="OrthoDB" id="10624396at2759"/>
<dbReference type="EMBL" id="QLNQ01000029">
    <property type="protein sequence ID" value="RCK56037.1"/>
    <property type="molecule type" value="Genomic_DNA"/>
</dbReference>
<name>A0A367XQZ3_9ASCO</name>
<feature type="compositionally biased region" description="Low complexity" evidence="1">
    <location>
        <begin position="105"/>
        <end position="114"/>
    </location>
</feature>
<feature type="compositionally biased region" description="Polar residues" evidence="1">
    <location>
        <begin position="14"/>
        <end position="34"/>
    </location>
</feature>
<feature type="region of interest" description="Disordered" evidence="1">
    <location>
        <begin position="13"/>
        <end position="34"/>
    </location>
</feature>